<dbReference type="GeneID" id="300252876"/>
<evidence type="ECO:0000313" key="2">
    <source>
        <dbReference type="Proteomes" id="UP000619835"/>
    </source>
</evidence>
<evidence type="ECO:0008006" key="3">
    <source>
        <dbReference type="Google" id="ProtNLM"/>
    </source>
</evidence>
<reference evidence="1" key="1">
    <citation type="submission" date="2019-12" db="EMBL/GenBank/DDBJ databases">
        <title>Haloferax alexandrinus strain pws11.</title>
        <authorList>
            <person name="Verma D.K."/>
            <person name="Gopal K."/>
            <person name="Prasad E.S."/>
        </authorList>
    </citation>
    <scope>NUCLEOTIDE SEQUENCE</scope>
    <source>
        <strain evidence="1">Pws11</strain>
    </source>
</reference>
<dbReference type="Proteomes" id="UP000619835">
    <property type="component" value="Unassembled WGS sequence"/>
</dbReference>
<name>A0A847TXQ8_HALVO</name>
<accession>A0A847TXQ8</accession>
<evidence type="ECO:0000313" key="1">
    <source>
        <dbReference type="EMBL" id="NLV03431.1"/>
    </source>
</evidence>
<dbReference type="AlphaFoldDB" id="A0A847TXQ8"/>
<comment type="caution">
    <text evidence="1">The sequence shown here is derived from an EMBL/GenBank/DDBJ whole genome shotgun (WGS) entry which is preliminary data.</text>
</comment>
<proteinExistence type="predicted"/>
<gene>
    <name evidence="1" type="ORF">GOC85_12715</name>
</gene>
<dbReference type="RefSeq" id="WP_170076680.1">
    <property type="nucleotide sequence ID" value="NZ_JBJGAC010000002.1"/>
</dbReference>
<organism evidence="1 2">
    <name type="scientific">Haloferax volcanii</name>
    <name type="common">Halobacterium volcanii</name>
    <dbReference type="NCBI Taxonomy" id="2246"/>
    <lineage>
        <taxon>Archaea</taxon>
        <taxon>Methanobacteriati</taxon>
        <taxon>Methanobacteriota</taxon>
        <taxon>Stenosarchaea group</taxon>
        <taxon>Halobacteria</taxon>
        <taxon>Halobacteriales</taxon>
        <taxon>Haloferacaceae</taxon>
        <taxon>Haloferax</taxon>
    </lineage>
</organism>
<sequence length="354" mass="40460">MGKLSKCYLIGAGASFGHCDLDSIDTPPTGEWIFADAWKKGILKLDEFEPFFDKLVSYLDDQGELNELEPDELEYNSEILLKELHEEVEDSYQQVLTGAGSPTDSLKDTQAALGTCYYLLYELFRRYSNSFSPEHSYYTDLAKQIEKESASVVSLNYDVLMEKSIRHTGQNFYYLPDSQNEDGVPIAKVHGSINLLNDFGSGIKIDSEKFTEKARNIHLNTTHNSEIRQLSFEELERYDFRNLVFGMETQYEPVIIPPLAKHKNYNKTSIYRSIWDFAGDILSQTNELVIIGTSLTANDEQLLNLLESNLQDNIKITVVCGQQSKSVKAQLNMRVENPSFDLDYTYFKDYVDNI</sequence>
<dbReference type="EMBL" id="WOWC01000001">
    <property type="protein sequence ID" value="NLV03431.1"/>
    <property type="molecule type" value="Genomic_DNA"/>
</dbReference>
<protein>
    <recommendedName>
        <fullName evidence="3">SIR2-like domain-containing protein</fullName>
    </recommendedName>
</protein>